<dbReference type="Proteomes" id="UP001447188">
    <property type="component" value="Unassembled WGS sequence"/>
</dbReference>
<accession>A0ABR3GHR9</accession>
<comment type="caution">
    <text evidence="1">The sequence shown here is derived from an EMBL/GenBank/DDBJ whole genome shotgun (WGS) entry which is preliminary data.</text>
</comment>
<protein>
    <submittedName>
        <fullName evidence="1">Uncharacterized protein</fullName>
    </submittedName>
</protein>
<organism evidence="1 2">
    <name type="scientific">Discina gigas</name>
    <dbReference type="NCBI Taxonomy" id="1032678"/>
    <lineage>
        <taxon>Eukaryota</taxon>
        <taxon>Fungi</taxon>
        <taxon>Dikarya</taxon>
        <taxon>Ascomycota</taxon>
        <taxon>Pezizomycotina</taxon>
        <taxon>Pezizomycetes</taxon>
        <taxon>Pezizales</taxon>
        <taxon>Discinaceae</taxon>
        <taxon>Discina</taxon>
    </lineage>
</organism>
<evidence type="ECO:0000313" key="2">
    <source>
        <dbReference type="Proteomes" id="UP001447188"/>
    </source>
</evidence>
<reference evidence="1 2" key="1">
    <citation type="submission" date="2024-02" db="EMBL/GenBank/DDBJ databases">
        <title>Discinaceae phylogenomics.</title>
        <authorList>
            <person name="Dirks A.C."/>
            <person name="James T.Y."/>
        </authorList>
    </citation>
    <scope>NUCLEOTIDE SEQUENCE [LARGE SCALE GENOMIC DNA]</scope>
    <source>
        <strain evidence="1 2">ACD0624</strain>
    </source>
</reference>
<name>A0ABR3GHR9_9PEZI</name>
<proteinExistence type="predicted"/>
<evidence type="ECO:0000313" key="1">
    <source>
        <dbReference type="EMBL" id="KAL0635445.1"/>
    </source>
</evidence>
<sequence>MDQFAIEVASWLETELTPEDRRQIYGREVPALDPAYAMFDIAKYWKGKNADMHGARRQGGERRTLRLLFELVSSRLDLGGNWGLLYPKSCPILPRTFDGDDDMEEEIRGFSTLNPVPSSQGPATAIRKASLSTKEVLTDDHRYDHRDDHLFDHRDDCLIDL</sequence>
<dbReference type="EMBL" id="JBBBZM010000069">
    <property type="protein sequence ID" value="KAL0635445.1"/>
    <property type="molecule type" value="Genomic_DNA"/>
</dbReference>
<keyword evidence="2" id="KW-1185">Reference proteome</keyword>
<gene>
    <name evidence="1" type="ORF">Q9L58_005576</name>
</gene>